<dbReference type="InterPro" id="IPR043131">
    <property type="entry name" value="BCAT-like_N"/>
</dbReference>
<dbReference type="SUPFAM" id="SSF56752">
    <property type="entry name" value="D-aminoacid aminotransferase-like PLP-dependent enzymes"/>
    <property type="match status" value="1"/>
</dbReference>
<keyword evidence="4 6" id="KW-0663">Pyridoxal phosphate</keyword>
<sequence length="286" mass="32027">MYIKVNGTIIPEEEARISPLDHGFLYGMGLFETFRTYDGHPFLLDEHMKRLREGADEMNIQLPAYDRQDVVETIRALLAANKNRDLYFRWNVTAGHGGVGLTAEPYEEPGELVFVKDAPTPPATKQARVLTQTRNTPEGAVRRKSHHYMNSMLAKQELGQDPGTEGMMLTSDGHVSEGIVSNVFWVKKDTLYTPSLETGCLPGVTRAWVADYADKQRLPFQEGFFTAADMMQAEAVFVTNAIQEIVPVTAIDGRPFDSQTNPHLLALKQQYEIDKKQAYSLGECGL</sequence>
<dbReference type="Gene3D" id="3.20.10.10">
    <property type="entry name" value="D-amino Acid Aminotransferase, subunit A, domain 2"/>
    <property type="match status" value="1"/>
</dbReference>
<keyword evidence="8" id="KW-0808">Transferase</keyword>
<dbReference type="EMBL" id="CP001791">
    <property type="protein sequence ID" value="ADH97622.1"/>
    <property type="molecule type" value="Genomic_DNA"/>
</dbReference>
<evidence type="ECO:0000256" key="4">
    <source>
        <dbReference type="ARBA" id="ARBA00022898"/>
    </source>
</evidence>
<keyword evidence="9" id="KW-1185">Reference proteome</keyword>
<evidence type="ECO:0000256" key="2">
    <source>
        <dbReference type="ARBA" id="ARBA00009320"/>
    </source>
</evidence>
<dbReference type="GO" id="GO:0005829">
    <property type="term" value="C:cytosol"/>
    <property type="evidence" value="ECO:0007669"/>
    <property type="project" value="TreeGrafter"/>
</dbReference>
<dbReference type="HOGENOM" id="CLU_020844_2_0_9"/>
<dbReference type="Gene3D" id="3.30.470.10">
    <property type="match status" value="1"/>
</dbReference>
<dbReference type="GO" id="GO:0008652">
    <property type="term" value="P:amino acid biosynthetic process"/>
    <property type="evidence" value="ECO:0007669"/>
    <property type="project" value="UniProtKB-ARBA"/>
</dbReference>
<evidence type="ECO:0000256" key="3">
    <source>
        <dbReference type="ARBA" id="ARBA00011738"/>
    </source>
</evidence>
<dbReference type="InterPro" id="IPR018300">
    <property type="entry name" value="Aminotrans_IV_CS"/>
</dbReference>
<evidence type="ECO:0000256" key="7">
    <source>
        <dbReference type="SAM" id="MobiDB-lite"/>
    </source>
</evidence>
<evidence type="ECO:0000256" key="6">
    <source>
        <dbReference type="RuleBase" id="RU004516"/>
    </source>
</evidence>
<gene>
    <name evidence="8" type="ordered locus">Bsel_0072</name>
</gene>
<comment type="cofactor">
    <cofactor evidence="1 6">
        <name>pyridoxal 5'-phosphate</name>
        <dbReference type="ChEBI" id="CHEBI:597326"/>
    </cofactor>
</comment>
<dbReference type="GO" id="GO:0008483">
    <property type="term" value="F:transaminase activity"/>
    <property type="evidence" value="ECO:0007669"/>
    <property type="project" value="UniProtKB-KW"/>
</dbReference>
<comment type="subunit">
    <text evidence="3">Homodimer.</text>
</comment>
<dbReference type="GO" id="GO:0046394">
    <property type="term" value="P:carboxylic acid biosynthetic process"/>
    <property type="evidence" value="ECO:0007669"/>
    <property type="project" value="UniProtKB-ARBA"/>
</dbReference>
<evidence type="ECO:0000313" key="8">
    <source>
        <dbReference type="EMBL" id="ADH97622.1"/>
    </source>
</evidence>
<accession>D6XV64</accession>
<protein>
    <submittedName>
        <fullName evidence="8">Aminotransferase class IV</fullName>
    </submittedName>
</protein>
<proteinExistence type="inferred from homology"/>
<dbReference type="NCBIfam" id="NF005800">
    <property type="entry name" value="PRK07650.1"/>
    <property type="match status" value="1"/>
</dbReference>
<dbReference type="OrthoDB" id="9805628at2"/>
<dbReference type="PANTHER" id="PTHR42743">
    <property type="entry name" value="AMINO-ACID AMINOTRANSFERASE"/>
    <property type="match status" value="1"/>
</dbReference>
<feature type="region of interest" description="Disordered" evidence="7">
    <location>
        <begin position="123"/>
        <end position="143"/>
    </location>
</feature>
<dbReference type="Proteomes" id="UP000000271">
    <property type="component" value="Chromosome"/>
</dbReference>
<evidence type="ECO:0000313" key="9">
    <source>
        <dbReference type="Proteomes" id="UP000000271"/>
    </source>
</evidence>
<reference evidence="8" key="1">
    <citation type="submission" date="2009-10" db="EMBL/GenBank/DDBJ databases">
        <title>Complete sequence of Bacillus selenitireducens MLS10.</title>
        <authorList>
            <consortium name="US DOE Joint Genome Institute"/>
            <person name="Lucas S."/>
            <person name="Copeland A."/>
            <person name="Lapidus A."/>
            <person name="Glavina del Rio T."/>
            <person name="Dalin E."/>
            <person name="Tice H."/>
            <person name="Bruce D."/>
            <person name="Goodwin L."/>
            <person name="Pitluck S."/>
            <person name="Sims D."/>
            <person name="Brettin T."/>
            <person name="Detter J.C."/>
            <person name="Han C."/>
            <person name="Larimer F."/>
            <person name="Land M."/>
            <person name="Hauser L."/>
            <person name="Kyrpides N."/>
            <person name="Ovchinnikova G."/>
            <person name="Stolz J."/>
        </authorList>
    </citation>
    <scope>NUCLEOTIDE SEQUENCE [LARGE SCALE GENOMIC DNA]</scope>
    <source>
        <strain evidence="8">MLS10</strain>
    </source>
</reference>
<evidence type="ECO:0000256" key="5">
    <source>
        <dbReference type="RuleBase" id="RU004106"/>
    </source>
</evidence>
<dbReference type="AlphaFoldDB" id="D6XV64"/>
<dbReference type="InterPro" id="IPR043132">
    <property type="entry name" value="BCAT-like_C"/>
</dbReference>
<dbReference type="CDD" id="cd00449">
    <property type="entry name" value="PLPDE_IV"/>
    <property type="match status" value="1"/>
</dbReference>
<dbReference type="FunFam" id="3.20.10.10:FF:000002">
    <property type="entry name" value="D-alanine aminotransferase"/>
    <property type="match status" value="1"/>
</dbReference>
<evidence type="ECO:0000256" key="1">
    <source>
        <dbReference type="ARBA" id="ARBA00001933"/>
    </source>
</evidence>
<dbReference type="PANTHER" id="PTHR42743:SF11">
    <property type="entry name" value="AMINODEOXYCHORISMATE LYASE"/>
    <property type="match status" value="1"/>
</dbReference>
<dbReference type="KEGG" id="bse:Bsel_0072"/>
<dbReference type="InterPro" id="IPR050571">
    <property type="entry name" value="Class-IV_PLP-Dep_Aminotrnsfr"/>
</dbReference>
<name>D6XV64_BACIE</name>
<comment type="similarity">
    <text evidence="2 5">Belongs to the class-IV pyridoxal-phosphate-dependent aminotransferase family.</text>
</comment>
<keyword evidence="8" id="KW-0032">Aminotransferase</keyword>
<organism evidence="8 9">
    <name type="scientific">Bacillus selenitireducens (strain ATCC 700615 / DSM 15326 / MLS10)</name>
    <dbReference type="NCBI Taxonomy" id="439292"/>
    <lineage>
        <taxon>Bacteria</taxon>
        <taxon>Bacillati</taxon>
        <taxon>Bacillota</taxon>
        <taxon>Bacilli</taxon>
        <taxon>Bacillales</taxon>
        <taxon>Bacillaceae</taxon>
        <taxon>Salisediminibacterium</taxon>
    </lineage>
</organism>
<dbReference type="Pfam" id="PF01063">
    <property type="entry name" value="Aminotran_4"/>
    <property type="match status" value="1"/>
</dbReference>
<dbReference type="eggNOG" id="COG0115">
    <property type="taxonomic scope" value="Bacteria"/>
</dbReference>
<dbReference type="STRING" id="439292.Bsel_0072"/>
<dbReference type="RefSeq" id="WP_013171052.1">
    <property type="nucleotide sequence ID" value="NC_014219.1"/>
</dbReference>
<dbReference type="PROSITE" id="PS00770">
    <property type="entry name" value="AA_TRANSFER_CLASS_4"/>
    <property type="match status" value="1"/>
</dbReference>
<dbReference type="InterPro" id="IPR036038">
    <property type="entry name" value="Aminotransferase-like"/>
</dbReference>
<dbReference type="InterPro" id="IPR001544">
    <property type="entry name" value="Aminotrans_IV"/>
</dbReference>